<proteinExistence type="predicted"/>
<dbReference type="EMBL" id="AP022314">
    <property type="protein sequence ID" value="BBU22221.1"/>
    <property type="molecule type" value="Genomic_DNA"/>
</dbReference>
<dbReference type="KEGG" id="mxe:MYXE_20110"/>
<dbReference type="AlphaFoldDB" id="A0AAD1M1A1"/>
<evidence type="ECO:0000313" key="1">
    <source>
        <dbReference type="EMBL" id="BBU22221.1"/>
    </source>
</evidence>
<protein>
    <submittedName>
        <fullName evidence="1">Uncharacterized protein</fullName>
    </submittedName>
</protein>
<dbReference type="Proteomes" id="UP000464624">
    <property type="component" value="Chromosome"/>
</dbReference>
<organism evidence="1 2">
    <name type="scientific">Mycobacterium xenopi</name>
    <dbReference type="NCBI Taxonomy" id="1789"/>
    <lineage>
        <taxon>Bacteria</taxon>
        <taxon>Bacillati</taxon>
        <taxon>Actinomycetota</taxon>
        <taxon>Actinomycetes</taxon>
        <taxon>Mycobacteriales</taxon>
        <taxon>Mycobacteriaceae</taxon>
        <taxon>Mycobacterium</taxon>
    </lineage>
</organism>
<gene>
    <name evidence="1" type="ORF">MYXE_20110</name>
</gene>
<sequence>MTIAVESDDTKHAVIKLAQWLIAENTHYIHAAMIKNRWR</sequence>
<reference evidence="1 2" key="1">
    <citation type="submission" date="2019-12" db="EMBL/GenBank/DDBJ databases">
        <title>Complete genome sequence of Mycolicibacterium xenopi str. JCM15661T.</title>
        <authorList>
            <person name="Yoshida M."/>
            <person name="Fukano H."/>
            <person name="Asakura T."/>
            <person name="Hoshino Y."/>
        </authorList>
    </citation>
    <scope>NUCLEOTIDE SEQUENCE [LARGE SCALE GENOMIC DNA]</scope>
    <source>
        <strain evidence="1 2">JCM 15661T</strain>
    </source>
</reference>
<accession>A0AAD1M1A1</accession>
<name>A0AAD1M1A1_MYCXE</name>
<evidence type="ECO:0000313" key="2">
    <source>
        <dbReference type="Proteomes" id="UP000464624"/>
    </source>
</evidence>